<evidence type="ECO:0000256" key="6">
    <source>
        <dbReference type="ARBA" id="ARBA00022750"/>
    </source>
</evidence>
<dbReference type="FunFam" id="2.40.70.10:FF:000012">
    <property type="entry name" value="Aspartyl protease family protein 1"/>
    <property type="match status" value="1"/>
</dbReference>
<comment type="similarity">
    <text evidence="2 12">Belongs to the peptidase A1 family.</text>
</comment>
<feature type="active site" evidence="11">
    <location>
        <position position="118"/>
    </location>
</feature>
<organism evidence="16 17">
    <name type="scientific">Phoenix dactylifera</name>
    <name type="common">Date palm</name>
    <dbReference type="NCBI Taxonomy" id="42345"/>
    <lineage>
        <taxon>Eukaryota</taxon>
        <taxon>Viridiplantae</taxon>
        <taxon>Streptophyta</taxon>
        <taxon>Embryophyta</taxon>
        <taxon>Tracheophyta</taxon>
        <taxon>Spermatophyta</taxon>
        <taxon>Magnoliopsida</taxon>
        <taxon>Liliopsida</taxon>
        <taxon>Arecaceae</taxon>
        <taxon>Coryphoideae</taxon>
        <taxon>Phoeniceae</taxon>
        <taxon>Phoenix</taxon>
    </lineage>
</organism>
<dbReference type="Gene3D" id="2.40.70.10">
    <property type="entry name" value="Acid Proteases"/>
    <property type="match status" value="2"/>
</dbReference>
<proteinExistence type="inferred from homology"/>
<dbReference type="PRINTS" id="PR00792">
    <property type="entry name" value="PEPSIN"/>
</dbReference>
<evidence type="ECO:0000256" key="3">
    <source>
        <dbReference type="ARBA" id="ARBA00022475"/>
    </source>
</evidence>
<evidence type="ECO:0000256" key="9">
    <source>
        <dbReference type="ARBA" id="ARBA00023180"/>
    </source>
</evidence>
<dbReference type="InterPro" id="IPR032799">
    <property type="entry name" value="TAXi_C"/>
</dbReference>
<dbReference type="AlphaFoldDB" id="A0A8B7CIP2"/>
<dbReference type="GeneID" id="103714545"/>
<dbReference type="InterPro" id="IPR001461">
    <property type="entry name" value="Aspartic_peptidase_A1"/>
</dbReference>
<protein>
    <submittedName>
        <fullName evidence="17">Aspartyl protease family protein 1-like isoform X1</fullName>
    </submittedName>
</protein>
<evidence type="ECO:0000256" key="7">
    <source>
        <dbReference type="ARBA" id="ARBA00022801"/>
    </source>
</evidence>
<feature type="domain" description="Peptidase A1" evidence="15">
    <location>
        <begin position="100"/>
        <end position="441"/>
    </location>
</feature>
<keyword evidence="3" id="KW-1003">Cell membrane</keyword>
<evidence type="ECO:0000256" key="13">
    <source>
        <dbReference type="SAM" id="MobiDB-lite"/>
    </source>
</evidence>
<keyword evidence="9" id="KW-0325">Glycoprotein</keyword>
<dbReference type="RefSeq" id="XP_008800052.2">
    <property type="nucleotide sequence ID" value="XM_008801830.4"/>
</dbReference>
<dbReference type="GO" id="GO:0004190">
    <property type="term" value="F:aspartic-type endopeptidase activity"/>
    <property type="evidence" value="ECO:0007669"/>
    <property type="project" value="UniProtKB-KW"/>
</dbReference>
<name>A0A8B7CIP2_PHODC</name>
<evidence type="ECO:0000259" key="15">
    <source>
        <dbReference type="PROSITE" id="PS51767"/>
    </source>
</evidence>
<evidence type="ECO:0000256" key="14">
    <source>
        <dbReference type="SAM" id="SignalP"/>
    </source>
</evidence>
<dbReference type="PANTHER" id="PTHR13683">
    <property type="entry name" value="ASPARTYL PROTEASES"/>
    <property type="match status" value="1"/>
</dbReference>
<dbReference type="PROSITE" id="PS51767">
    <property type="entry name" value="PEPTIDASE_A1"/>
    <property type="match status" value="1"/>
</dbReference>
<keyword evidence="7 12" id="KW-0378">Hydrolase</keyword>
<evidence type="ECO:0000313" key="16">
    <source>
        <dbReference type="Proteomes" id="UP000228380"/>
    </source>
</evidence>
<evidence type="ECO:0000256" key="11">
    <source>
        <dbReference type="PIRSR" id="PIRSR601461-1"/>
    </source>
</evidence>
<keyword evidence="4 12" id="KW-0645">Protease</keyword>
<reference evidence="17" key="2">
    <citation type="submission" date="2025-08" db="UniProtKB">
        <authorList>
            <consortium name="RefSeq"/>
        </authorList>
    </citation>
    <scope>IDENTIFICATION</scope>
    <source>
        <tissue evidence="17">Young leaves</tissue>
    </source>
</reference>
<dbReference type="GO" id="GO:0005886">
    <property type="term" value="C:plasma membrane"/>
    <property type="evidence" value="ECO:0007669"/>
    <property type="project" value="UniProtKB-SubCell"/>
</dbReference>
<feature type="chain" id="PRO_5034128270" evidence="14">
    <location>
        <begin position="27"/>
        <end position="514"/>
    </location>
</feature>
<evidence type="ECO:0000256" key="1">
    <source>
        <dbReference type="ARBA" id="ARBA00004193"/>
    </source>
</evidence>
<comment type="subcellular location">
    <subcellularLocation>
        <location evidence="1">Cell membrane</location>
        <topology evidence="1">Lipid-anchor</topology>
    </subcellularLocation>
</comment>
<evidence type="ECO:0000256" key="2">
    <source>
        <dbReference type="ARBA" id="ARBA00007447"/>
    </source>
</evidence>
<evidence type="ECO:0000256" key="5">
    <source>
        <dbReference type="ARBA" id="ARBA00022729"/>
    </source>
</evidence>
<evidence type="ECO:0000256" key="4">
    <source>
        <dbReference type="ARBA" id="ARBA00022670"/>
    </source>
</evidence>
<feature type="region of interest" description="Disordered" evidence="13">
    <location>
        <begin position="450"/>
        <end position="479"/>
    </location>
</feature>
<dbReference type="InterPro" id="IPR021109">
    <property type="entry name" value="Peptidase_aspartic_dom_sf"/>
</dbReference>
<accession>A0A8B7CIP2</accession>
<dbReference type="PANTHER" id="PTHR13683:SF826">
    <property type="entry name" value="ASPARTYL PROTEASE FAMILY PROTEIN 1"/>
    <property type="match status" value="1"/>
</dbReference>
<dbReference type="PROSITE" id="PS00141">
    <property type="entry name" value="ASP_PROTEASE"/>
    <property type="match status" value="1"/>
</dbReference>
<dbReference type="GO" id="GO:0006508">
    <property type="term" value="P:proteolysis"/>
    <property type="evidence" value="ECO:0007669"/>
    <property type="project" value="UniProtKB-KW"/>
</dbReference>
<feature type="signal peptide" evidence="14">
    <location>
        <begin position="1"/>
        <end position="26"/>
    </location>
</feature>
<dbReference type="OrthoDB" id="2747330at2759"/>
<dbReference type="FunFam" id="2.40.70.10:FF:000014">
    <property type="entry name" value="Aspartyl protease family protein 1"/>
    <property type="match status" value="1"/>
</dbReference>
<evidence type="ECO:0000256" key="12">
    <source>
        <dbReference type="RuleBase" id="RU000454"/>
    </source>
</evidence>
<keyword evidence="16" id="KW-1185">Reference proteome</keyword>
<dbReference type="KEGG" id="pda:103714545"/>
<dbReference type="InterPro" id="IPR033121">
    <property type="entry name" value="PEPTIDASE_A1"/>
</dbReference>
<keyword evidence="5 14" id="KW-0732">Signal</keyword>
<dbReference type="SUPFAM" id="SSF50630">
    <property type="entry name" value="Acid proteases"/>
    <property type="match status" value="1"/>
</dbReference>
<reference evidence="16" key="1">
    <citation type="journal article" date="2019" name="Nat. Commun.">
        <title>Genome-wide association mapping of date palm fruit traits.</title>
        <authorList>
            <person name="Hazzouri K.M."/>
            <person name="Gros-Balthazard M."/>
            <person name="Flowers J.M."/>
            <person name="Copetti D."/>
            <person name="Lemansour A."/>
            <person name="Lebrun M."/>
            <person name="Masmoudi K."/>
            <person name="Ferrand S."/>
            <person name="Dhar M.I."/>
            <person name="Fresquez Z.A."/>
            <person name="Rosas U."/>
            <person name="Zhang J."/>
            <person name="Talag J."/>
            <person name="Lee S."/>
            <person name="Kudrna D."/>
            <person name="Powell R.F."/>
            <person name="Leitch I.J."/>
            <person name="Krueger R.R."/>
            <person name="Wing R.A."/>
            <person name="Amiri K.M.A."/>
            <person name="Purugganan M.D."/>
        </authorList>
    </citation>
    <scope>NUCLEOTIDE SEQUENCE [LARGE SCALE GENOMIC DNA]</scope>
    <source>
        <strain evidence="16">cv. Khalas</strain>
    </source>
</reference>
<dbReference type="Pfam" id="PF14543">
    <property type="entry name" value="TAXi_N"/>
    <property type="match status" value="1"/>
</dbReference>
<dbReference type="Proteomes" id="UP000228380">
    <property type="component" value="Chromosome 2"/>
</dbReference>
<keyword evidence="6 12" id="KW-0064">Aspartyl protease</keyword>
<dbReference type="InterPro" id="IPR032861">
    <property type="entry name" value="TAXi_N"/>
</dbReference>
<dbReference type="InterPro" id="IPR001969">
    <property type="entry name" value="Aspartic_peptidase_AS"/>
</dbReference>
<dbReference type="Pfam" id="PF14541">
    <property type="entry name" value="TAXi_C"/>
    <property type="match status" value="1"/>
</dbReference>
<keyword evidence="10" id="KW-0449">Lipoprotein</keyword>
<keyword evidence="8" id="KW-0472">Membrane</keyword>
<feature type="active site" evidence="11">
    <location>
        <position position="323"/>
    </location>
</feature>
<sequence>MAAAFSSSSILLVFFFLICGGGTVAALGLSFHHRFSDLVRRWAESRAKNLPGGWPEKDTVEYYAALAGHDRGQALSGAAPALTFSDGNATLQISSLGFLHYAMVSVGTPSLTFMVALDTGSDLFWVPCDCSSCAPATSGSFGNDFEFSIYSPNMSLTSQRVLCNSSLCELQRECTVATRHCPYKIAYVSADTSSSGILVEDVLYLTAEDPRLEVVEARIVFGCGQVQTGSFLDVAAPDGLFGLGMEKISVPSILSSRGLTSDSFSMCFGRDGVGRISFGDNGSSDQEETPFNLNHLHPTYNISITGVSVGSSSIDADFSSLFDTGTSFTYLADPAYTYLSESFNAQVQDRRQIPDSRIPFEYCYHKSSNATKIQIPDLSLITKGGSHFPVSEPVIVISIQQHEYVYCLGIVKSSKLNIIGQNFMTGLRIVFDRERNILGWKRFNCYESEDSNPLPVNPKNSSALSPPVPKNYTPEAMKGNGTQVTVPTPPLSHSSHLDSMSRILILLLLSLTIL</sequence>
<evidence type="ECO:0000313" key="17">
    <source>
        <dbReference type="RefSeq" id="XP_008800052.2"/>
    </source>
</evidence>
<gene>
    <name evidence="17" type="primary">LOC103714545</name>
</gene>
<evidence type="ECO:0000256" key="10">
    <source>
        <dbReference type="ARBA" id="ARBA00023288"/>
    </source>
</evidence>
<evidence type="ECO:0000256" key="8">
    <source>
        <dbReference type="ARBA" id="ARBA00023136"/>
    </source>
</evidence>